<gene>
    <name evidence="1" type="ORF">A9Q02_02275</name>
</gene>
<organism evidence="1 2">
    <name type="scientific">Candidatus Chloroploca asiatica</name>
    <dbReference type="NCBI Taxonomy" id="1506545"/>
    <lineage>
        <taxon>Bacteria</taxon>
        <taxon>Bacillati</taxon>
        <taxon>Chloroflexota</taxon>
        <taxon>Chloroflexia</taxon>
        <taxon>Chloroflexales</taxon>
        <taxon>Chloroflexineae</taxon>
        <taxon>Oscillochloridaceae</taxon>
        <taxon>Candidatus Chloroploca</taxon>
    </lineage>
</organism>
<dbReference type="RefSeq" id="WP_172450894.1">
    <property type="nucleotide sequence ID" value="NZ_LYXE01000090.1"/>
</dbReference>
<dbReference type="SMART" id="SM00710">
    <property type="entry name" value="PbH1"/>
    <property type="match status" value="7"/>
</dbReference>
<evidence type="ECO:0000313" key="2">
    <source>
        <dbReference type="Proteomes" id="UP000220922"/>
    </source>
</evidence>
<dbReference type="Gene3D" id="2.160.20.10">
    <property type="entry name" value="Single-stranded right-handed beta-helix, Pectin lyase-like"/>
    <property type="match status" value="2"/>
</dbReference>
<proteinExistence type="predicted"/>
<dbReference type="EMBL" id="LYXE01000090">
    <property type="protein sequence ID" value="PDV98781.1"/>
    <property type="molecule type" value="Genomic_DNA"/>
</dbReference>
<keyword evidence="2" id="KW-1185">Reference proteome</keyword>
<sequence>MAFIAQQQAMVLRFALLCSVIVVVLAASFGNLQQSAYAETFVVACDTNALLEAVATATNSPEPDTLQLTDACIYQFDVEYISTEDGLNGLPVVTAAGGPLIIEGNGATFERRLNSEADFRFFEVALGADLTLRDLTLTNGHSGLGEGGAILNFGTLTLANVVLRDNEAGYSWEGEGERNGGALSNYGTASLRQSALINNVSTAHGGAIAHAAGALVIENSTISRNEAIGYESYGGGIFATSGTITLNNVTIADNIVSGEISEGGGIYGSSALAVFTINNSIITGHTSFFRPNCSIEALSPESGTNLEGPGGSCPGFSEANPGLALDPSGLFYSLDRTSPARNAGDLATCAPTDQRGVVRASDGACDLGAIEFDDLLVVTNINDSGPGSLRQAILDANETPELDTISFALPGTGVQTIALDTDLPPITAPVMLDGLTQPGASCATWPPTLTIELSGAPGASFGLILAENASGSTVRGLVINRFQAHGIFVDGSNNSFQCNMIGTDASGSLDQGNGQIGIFLNGSDNNLIGGVLASQRNLIAGNDFEQIRVAASSNNVIQGNYLGTNATGTASLGINGVAMLVTGSNNLIGGTTGVTPGGVCSGACNVIGGYTAYGIDVAAPSGSGNRIEGNHIGVNVTGNAVVNTFGSGNLGIWLNGGANNNTIGGLANGAGNVIAGHGEQAILIEGATTNANRIFGNRIYNNGSSVVLRNGANNDQRAPTITTAIPDFPVAGQANVQGWLLTGTGNMTYTVQLFGGEFCAAGGNAEARTLLDTFEVVTDEDGTVPMTRTLATGIGSFVTATATDSAGNSSALATCAPVGPDNTVWYQALPLGRANSSASQQLALAEQVRWYYVEVEPLSRLVVNLTNLPAGYDVALFNDLNARAEEILAAATNDLTTTLALAQTQIDYTAIEASNFITNTLAPELYSPEAFTSLAFAPDAFQPNLLAEAVVSPFKASPFKASPFKASPFKASPFKASPFKASPFKASPFKASDLASIVVDSGLLAYTDIEGTLPRTLALNTFNERGRIYIAVYGRNGAYDPVQPFTLTAATSESNCVNVVPPAVDINGLAAQAGAYQTLVLTDLSRLPSSASELTQLQTLLGTFMARPEIGGVLIDVGLDARIAAAHANADANISCPEAKNIVAGEIKALIDRYRALNPNLRYIVLIGGDDVIPFFRYPDQALLGNESEFKPPVDNNSSSEAALRLGYILGQDEYGARFTVSFRTTRLAIPDLPVGRLVETANEAMTMLNRYLATDGVVVPTSSFVSGYDFHFESASAIAESLSLGTDQAAATLLSPSTDSYQLPGTWTADDLRSALSNGDYDLLYLAGHFSDGALKAADYATVLRTADLANLGASRLAGALVVSPGCHSGYNTPDGAAIPGATDQPDWAQFFARRGTTLVAGTGYQYGDTQFIEFAEKLYSNFFDQLRIDRDPTSPLGDEVAVGEALVLAKQRYLLDSAVIRGIDKKTLTISAIFGLPMTRINMPGARLGPEALPPLPDSFTSIGTPDELYRVQVAEVTVRPDLTVETLDVTTLGSGATVQATYVRGATPDDVIARPGEPVLPVVQYRVGQEGQQLRGAILLRSRYSEAYNVLPLTGAPATELRGVHITFPTEAFYPEQWWTINRIGELIGITGGERTRLQLTPAQFLANPDQIEGTLRYYDGASDFRLFYSDQTAVDANGFNPALAGAPAIPVVIFSRDDDRVDFEISANGGGVPMREVWVTFTAARGPLAGQWQSMQLGPGEADPSDWEGSYLLPEGTEGFAFFVQAVNAAGLTAMNTNLGLYFQAGGFVNGAVIEPPPPPVPTTPANAVATSLNLEVPVGATFGQPATFIARLSANGAVNLADQPISLSIGAQTVTVPTNSVGEATFTLVMFSTGQQVVGATFGGSLALQPTRIEASLDVAKQQPVLTARVEPGDPSRITATLTDTNGGIRGARLYLNVGDQVITGLTGPTGVASFAVPPLAPGTYPFAVTYLLVPGPTGLLTENEARYLPATATGSLTIEGGIALDTMILSGPSETISDSVATISFSGSGADALRFECRLSKQDEPASFAPCVSPIRYQGLANGSYLFEVRAITSDGLVDETPAQQTWVVNQILYRARQQGARVWIERNIEAAGLGDYDGAVKDGWALVGRTNGARDNGELCGFYVEDGIPYATIYKQARNKADRCILVTPVSLAPVEKGQTRFVKLLADPVPCLAATGSQMLP</sequence>
<comment type="caution">
    <text evidence="1">The sequence shown here is derived from an EMBL/GenBank/DDBJ whole genome shotgun (WGS) entry which is preliminary data.</text>
</comment>
<dbReference type="InterPro" id="IPR006626">
    <property type="entry name" value="PbH1"/>
</dbReference>
<evidence type="ECO:0008006" key="3">
    <source>
        <dbReference type="Google" id="ProtNLM"/>
    </source>
</evidence>
<dbReference type="Proteomes" id="UP000220922">
    <property type="component" value="Unassembled WGS sequence"/>
</dbReference>
<dbReference type="NCBIfam" id="NF041518">
    <property type="entry name" value="choice_anch_Q"/>
    <property type="match status" value="1"/>
</dbReference>
<accession>A0A2H3KL59</accession>
<dbReference type="InterPro" id="IPR012334">
    <property type="entry name" value="Pectin_lyas_fold"/>
</dbReference>
<dbReference type="InterPro" id="IPR059226">
    <property type="entry name" value="Choice_anch_Q_dom"/>
</dbReference>
<protein>
    <recommendedName>
        <fullName evidence="3">Right handed beta helix domain-containing protein</fullName>
    </recommendedName>
</protein>
<evidence type="ECO:0000313" key="1">
    <source>
        <dbReference type="EMBL" id="PDV98781.1"/>
    </source>
</evidence>
<dbReference type="InterPro" id="IPR011050">
    <property type="entry name" value="Pectin_lyase_fold/virulence"/>
</dbReference>
<dbReference type="SUPFAM" id="SSF51126">
    <property type="entry name" value="Pectin lyase-like"/>
    <property type="match status" value="2"/>
</dbReference>
<reference evidence="1 2" key="1">
    <citation type="submission" date="2016-05" db="EMBL/GenBank/DDBJ databases">
        <authorList>
            <person name="Lavstsen T."/>
            <person name="Jespersen J.S."/>
        </authorList>
    </citation>
    <scope>NUCLEOTIDE SEQUENCE [LARGE SCALE GENOMIC DNA]</scope>
    <source>
        <strain evidence="1 2">B7-9</strain>
    </source>
</reference>
<name>A0A2H3KL59_9CHLR</name>